<name>F4QB07_CACFS</name>
<dbReference type="EMBL" id="GL883027">
    <property type="protein sequence ID" value="EGG14779.1"/>
    <property type="molecule type" value="Genomic_DNA"/>
</dbReference>
<protein>
    <submittedName>
        <fullName evidence="1">Uncharacterized protein</fullName>
    </submittedName>
</protein>
<dbReference type="AlphaFoldDB" id="F4QB07"/>
<sequence length="21" mass="2633">MNHMRIIDSHLHDYTNYMNLN</sequence>
<dbReference type="KEGG" id="dfa:DFA_10652"/>
<reference evidence="2" key="1">
    <citation type="journal article" date="2011" name="Genome Res.">
        <title>Phylogeny-wide analysis of social amoeba genomes highlights ancient origins for complex intercellular communication.</title>
        <authorList>
            <person name="Heidel A.J."/>
            <person name="Lawal H.M."/>
            <person name="Felder M."/>
            <person name="Schilde C."/>
            <person name="Helps N.R."/>
            <person name="Tunggal B."/>
            <person name="Rivero F."/>
            <person name="John U."/>
            <person name="Schleicher M."/>
            <person name="Eichinger L."/>
            <person name="Platzer M."/>
            <person name="Noegel A.A."/>
            <person name="Schaap P."/>
            <person name="Gloeckner G."/>
        </authorList>
    </citation>
    <scope>NUCLEOTIDE SEQUENCE [LARGE SCALE GENOMIC DNA]</scope>
    <source>
        <strain evidence="2">SH3</strain>
    </source>
</reference>
<evidence type="ECO:0000313" key="2">
    <source>
        <dbReference type="Proteomes" id="UP000007797"/>
    </source>
</evidence>
<organism evidence="1 2">
    <name type="scientific">Cavenderia fasciculata</name>
    <name type="common">Slime mold</name>
    <name type="synonym">Dictyostelium fasciculatum</name>
    <dbReference type="NCBI Taxonomy" id="261658"/>
    <lineage>
        <taxon>Eukaryota</taxon>
        <taxon>Amoebozoa</taxon>
        <taxon>Evosea</taxon>
        <taxon>Eumycetozoa</taxon>
        <taxon>Dictyostelia</taxon>
        <taxon>Acytosteliales</taxon>
        <taxon>Cavenderiaceae</taxon>
        <taxon>Cavenderia</taxon>
    </lineage>
</organism>
<gene>
    <name evidence="1" type="ORF">DFA_10652</name>
</gene>
<evidence type="ECO:0000313" key="1">
    <source>
        <dbReference type="EMBL" id="EGG14779.1"/>
    </source>
</evidence>
<accession>F4QB07</accession>
<keyword evidence="2" id="KW-1185">Reference proteome</keyword>
<proteinExistence type="predicted"/>
<dbReference type="Proteomes" id="UP000007797">
    <property type="component" value="Unassembled WGS sequence"/>
</dbReference>